<dbReference type="SUPFAM" id="SSF52096">
    <property type="entry name" value="ClpP/crotonase"/>
    <property type="match status" value="1"/>
</dbReference>
<dbReference type="FunFam" id="3.90.226.10:FF:000009">
    <property type="entry name" value="Carnitinyl-CoA dehydratase"/>
    <property type="match status" value="1"/>
</dbReference>
<evidence type="ECO:0000313" key="5">
    <source>
        <dbReference type="Proteomes" id="UP000709959"/>
    </source>
</evidence>
<dbReference type="Gene3D" id="1.10.12.10">
    <property type="entry name" value="Lyase 2-enoyl-coa Hydratase, Chain A, domain 2"/>
    <property type="match status" value="1"/>
</dbReference>
<dbReference type="AlphaFoldDB" id="A0A936K543"/>
<gene>
    <name evidence="4" type="ORF">IPN91_01055</name>
</gene>
<sequence>MSFVLVEKADRIAWVTLNRPEKLNALNNEVLKELEQIFADLEHDAEVGVVVLTGAGEKAFVAGADIAELKSLDTAAARVQALSGQAVFQRIEALPKPVIAAVNGFALGGGCELALACHIRIASENARFGLPEVSLGVIPGYGGTQRLPRLVGKGVALDLILSGEMAPAADALRMGLVSRVVPQADLRTTAEKLAKTILSRGPLALRSALAAVHEGLEMPQDKGLQYEASLFGLLAATQDMQEGMGAFLEKRQAQFKGL</sequence>
<dbReference type="PROSITE" id="PS00166">
    <property type="entry name" value="ENOYL_COA_HYDRATASE"/>
    <property type="match status" value="1"/>
</dbReference>
<dbReference type="GO" id="GO:0016836">
    <property type="term" value="F:hydro-lyase activity"/>
    <property type="evidence" value="ECO:0007669"/>
    <property type="project" value="UniProtKB-ARBA"/>
</dbReference>
<reference evidence="4 5" key="1">
    <citation type="submission" date="2020-10" db="EMBL/GenBank/DDBJ databases">
        <title>Connecting structure to function with the recovery of over 1000 high-quality activated sludge metagenome-assembled genomes encoding full-length rRNA genes using long-read sequencing.</title>
        <authorList>
            <person name="Singleton C.M."/>
            <person name="Petriglieri F."/>
            <person name="Kristensen J.M."/>
            <person name="Kirkegaard R.H."/>
            <person name="Michaelsen T.Y."/>
            <person name="Andersen M.H."/>
            <person name="Karst S.M."/>
            <person name="Dueholm M.S."/>
            <person name="Nielsen P.H."/>
            <person name="Albertsen M."/>
        </authorList>
    </citation>
    <scope>NUCLEOTIDE SEQUENCE [LARGE SCALE GENOMIC DNA]</scope>
    <source>
        <strain evidence="4">OdNE_18-Q3-R46-58_MAXAC.008</strain>
    </source>
</reference>
<dbReference type="Pfam" id="PF00378">
    <property type="entry name" value="ECH_1"/>
    <property type="match status" value="1"/>
</dbReference>
<evidence type="ECO:0000256" key="1">
    <source>
        <dbReference type="ARBA" id="ARBA00005254"/>
    </source>
</evidence>
<dbReference type="InterPro" id="IPR014748">
    <property type="entry name" value="Enoyl-CoA_hydra_C"/>
</dbReference>
<dbReference type="Gene3D" id="3.90.226.10">
    <property type="entry name" value="2-enoyl-CoA Hydratase, Chain A, domain 1"/>
    <property type="match status" value="1"/>
</dbReference>
<accession>A0A936K543</accession>
<dbReference type="PANTHER" id="PTHR11941">
    <property type="entry name" value="ENOYL-COA HYDRATASE-RELATED"/>
    <property type="match status" value="1"/>
</dbReference>
<comment type="similarity">
    <text evidence="1 3">Belongs to the enoyl-CoA hydratase/isomerase family.</text>
</comment>
<evidence type="ECO:0000256" key="3">
    <source>
        <dbReference type="RuleBase" id="RU003707"/>
    </source>
</evidence>
<dbReference type="InterPro" id="IPR029045">
    <property type="entry name" value="ClpP/crotonase-like_dom_sf"/>
</dbReference>
<dbReference type="CDD" id="cd06558">
    <property type="entry name" value="crotonase-like"/>
    <property type="match status" value="1"/>
</dbReference>
<dbReference type="FunFam" id="1.10.12.10:FF:000001">
    <property type="entry name" value="Probable enoyl-CoA hydratase, mitochondrial"/>
    <property type="match status" value="1"/>
</dbReference>
<name>A0A936K543_9BACT</name>
<dbReference type="PANTHER" id="PTHR11941:SF54">
    <property type="entry name" value="ENOYL-COA HYDRATASE, MITOCHONDRIAL"/>
    <property type="match status" value="1"/>
</dbReference>
<evidence type="ECO:0000256" key="2">
    <source>
        <dbReference type="ARBA" id="ARBA00023239"/>
    </source>
</evidence>
<protein>
    <submittedName>
        <fullName evidence="4">Enoyl-CoA hydratase/isomerase family protein</fullName>
    </submittedName>
</protein>
<dbReference type="InterPro" id="IPR001753">
    <property type="entry name" value="Enoyl-CoA_hydra/iso"/>
</dbReference>
<comment type="caution">
    <text evidence="4">The sequence shown here is derived from an EMBL/GenBank/DDBJ whole genome shotgun (WGS) entry which is preliminary data.</text>
</comment>
<dbReference type="GO" id="GO:0006635">
    <property type="term" value="P:fatty acid beta-oxidation"/>
    <property type="evidence" value="ECO:0007669"/>
    <property type="project" value="TreeGrafter"/>
</dbReference>
<keyword evidence="2" id="KW-0456">Lyase</keyword>
<dbReference type="InterPro" id="IPR018376">
    <property type="entry name" value="Enoyl-CoA_hyd/isom_CS"/>
</dbReference>
<dbReference type="EMBL" id="JADKCH010000001">
    <property type="protein sequence ID" value="MBK8571234.1"/>
    <property type="molecule type" value="Genomic_DNA"/>
</dbReference>
<proteinExistence type="inferred from homology"/>
<organism evidence="4 5">
    <name type="scientific">Candidatus Geothrix odensensis</name>
    <dbReference type="NCBI Taxonomy" id="2954440"/>
    <lineage>
        <taxon>Bacteria</taxon>
        <taxon>Pseudomonadati</taxon>
        <taxon>Acidobacteriota</taxon>
        <taxon>Holophagae</taxon>
        <taxon>Holophagales</taxon>
        <taxon>Holophagaceae</taxon>
        <taxon>Geothrix</taxon>
    </lineage>
</organism>
<dbReference type="Proteomes" id="UP000709959">
    <property type="component" value="Unassembled WGS sequence"/>
</dbReference>
<evidence type="ECO:0000313" key="4">
    <source>
        <dbReference type="EMBL" id="MBK8571234.1"/>
    </source>
</evidence>